<gene>
    <name evidence="9 11" type="primary">cas2</name>
    <name evidence="10" type="ORF">BCB69_05360</name>
    <name evidence="11" type="ORF">DX915_04040</name>
</gene>
<dbReference type="SUPFAM" id="SSF143430">
    <property type="entry name" value="TTP0101/SSO1404-like"/>
    <property type="match status" value="1"/>
</dbReference>
<evidence type="ECO:0000313" key="11">
    <source>
        <dbReference type="EMBL" id="RID94679.1"/>
    </source>
</evidence>
<name>A0A1B3WEP1_9FIRM</name>
<reference evidence="12" key="2">
    <citation type="submission" date="2016-08" db="EMBL/GenBank/DDBJ databases">
        <authorList>
            <person name="Holder M.E."/>
            <person name="Ajami N.J."/>
            <person name="Petrosino J.F."/>
        </authorList>
    </citation>
    <scope>NUCLEOTIDE SEQUENCE [LARGE SCALE GENOMIC DNA]</scope>
    <source>
        <strain evidence="12">F0677</strain>
    </source>
</reference>
<dbReference type="OrthoDB" id="9791737at2"/>
<dbReference type="AlphaFoldDB" id="A0A1B3WEP1"/>
<reference evidence="10" key="1">
    <citation type="submission" date="2016-08" db="EMBL/GenBank/DDBJ databases">
        <authorList>
            <person name="Seilhamer J.J."/>
        </authorList>
    </citation>
    <scope>NUCLEOTIDE SEQUENCE [LARGE SCALE GENOMIC DNA]</scope>
    <source>
        <strain evidence="10">F0677</strain>
    </source>
</reference>
<dbReference type="EMBL" id="CP017037">
    <property type="protein sequence ID" value="AOH39421.1"/>
    <property type="molecule type" value="Genomic_DNA"/>
</dbReference>
<evidence type="ECO:0000256" key="6">
    <source>
        <dbReference type="ARBA" id="ARBA00022801"/>
    </source>
</evidence>
<evidence type="ECO:0000256" key="9">
    <source>
        <dbReference type="HAMAP-Rule" id="MF_01471"/>
    </source>
</evidence>
<dbReference type="GO" id="GO:0016787">
    <property type="term" value="F:hydrolase activity"/>
    <property type="evidence" value="ECO:0007669"/>
    <property type="project" value="UniProtKB-KW"/>
</dbReference>
<dbReference type="Pfam" id="PF09827">
    <property type="entry name" value="CRISPR_Cas2"/>
    <property type="match status" value="1"/>
</dbReference>
<feature type="binding site" evidence="9">
    <location>
        <position position="8"/>
    </location>
    <ligand>
        <name>Mg(2+)</name>
        <dbReference type="ChEBI" id="CHEBI:18420"/>
        <note>catalytic</note>
    </ligand>
</feature>
<comment type="function">
    <text evidence="9">CRISPR (clustered regularly interspaced short palindromic repeat), is an adaptive immune system that provides protection against mobile genetic elements (viruses, transposable elements and conjugative plasmids). CRISPR clusters contain sequences complementary to antecedent mobile elements and target invading nucleic acids. CRISPR clusters are transcribed and processed into CRISPR RNA (crRNA). Functions as a ssRNA-specific endoribonuclease. Involved in the integration of spacer DNA into the CRISPR cassette.</text>
</comment>
<dbReference type="GO" id="GO:0046872">
    <property type="term" value="F:metal ion binding"/>
    <property type="evidence" value="ECO:0007669"/>
    <property type="project" value="UniProtKB-UniRule"/>
</dbReference>
<dbReference type="InterPro" id="IPR019199">
    <property type="entry name" value="Virulence_VapD/CRISPR_Cas2"/>
</dbReference>
<sequence>MRVLVLFDLPVETLADRRAYTQFRKFLIRNGFIMMQESVYSKIVQNVPAAQAVMGHVRIEAPKHGLIQMMMITEKQYANMELVTGHVQEEVVDSDERLVIV</sequence>
<keyword evidence="7 9" id="KW-0460">Magnesium</keyword>
<dbReference type="EMBL" id="QWKU01000001">
    <property type="protein sequence ID" value="RID94679.1"/>
    <property type="molecule type" value="Genomic_DNA"/>
</dbReference>
<keyword evidence="8 9" id="KW-0051">Antiviral defense</keyword>
<dbReference type="EC" id="3.1.-.-" evidence="9"/>
<protein>
    <recommendedName>
        <fullName evidence="9">CRISPR-associated endoribonuclease Cas2</fullName>
        <ecNumber evidence="9">3.1.-.-</ecNumber>
    </recommendedName>
</protein>
<comment type="cofactor">
    <cofactor evidence="1 9">
        <name>Mg(2+)</name>
        <dbReference type="ChEBI" id="CHEBI:18420"/>
    </cofactor>
</comment>
<evidence type="ECO:0000256" key="7">
    <source>
        <dbReference type="ARBA" id="ARBA00022842"/>
    </source>
</evidence>
<reference evidence="11 13" key="3">
    <citation type="submission" date="2018-08" db="EMBL/GenBank/DDBJ databases">
        <title>Draft genome sequence of Dialister pneumosintes KCOM 1685.</title>
        <authorList>
            <person name="Kook J.-K."/>
            <person name="Park S.-N."/>
            <person name="Lim Y.K."/>
        </authorList>
    </citation>
    <scope>NUCLEOTIDE SEQUENCE [LARGE SCALE GENOMIC DNA]</scope>
    <source>
        <strain evidence="11 13">KCOM 1685</strain>
    </source>
</reference>
<evidence type="ECO:0000256" key="1">
    <source>
        <dbReference type="ARBA" id="ARBA00001946"/>
    </source>
</evidence>
<evidence type="ECO:0000313" key="13">
    <source>
        <dbReference type="Proteomes" id="UP000266262"/>
    </source>
</evidence>
<evidence type="ECO:0000256" key="2">
    <source>
        <dbReference type="ARBA" id="ARBA00009959"/>
    </source>
</evidence>
<comment type="subunit">
    <text evidence="9">Homodimer, forms a heterotetramer with a Cas1 homodimer.</text>
</comment>
<accession>A0A1B3WEP1</accession>
<dbReference type="GO" id="GO:0043571">
    <property type="term" value="P:maintenance of CRISPR repeat elements"/>
    <property type="evidence" value="ECO:0007669"/>
    <property type="project" value="UniProtKB-UniRule"/>
</dbReference>
<dbReference type="STRING" id="39950.BCB69_05360"/>
<comment type="similarity">
    <text evidence="2 9">Belongs to the CRISPR-associated endoribonuclease Cas2 protein family.</text>
</comment>
<dbReference type="HAMAP" id="MF_01471">
    <property type="entry name" value="Cas2"/>
    <property type="match status" value="1"/>
</dbReference>
<evidence type="ECO:0000313" key="12">
    <source>
        <dbReference type="Proteomes" id="UP000094757"/>
    </source>
</evidence>
<dbReference type="Proteomes" id="UP000094757">
    <property type="component" value="Chromosome"/>
</dbReference>
<organism evidence="10 12">
    <name type="scientific">Dialister pneumosintes</name>
    <dbReference type="NCBI Taxonomy" id="39950"/>
    <lineage>
        <taxon>Bacteria</taxon>
        <taxon>Bacillati</taxon>
        <taxon>Bacillota</taxon>
        <taxon>Negativicutes</taxon>
        <taxon>Veillonellales</taxon>
        <taxon>Veillonellaceae</taxon>
        <taxon>Dialister</taxon>
    </lineage>
</organism>
<evidence type="ECO:0000256" key="8">
    <source>
        <dbReference type="ARBA" id="ARBA00023118"/>
    </source>
</evidence>
<keyword evidence="5 9" id="KW-0255">Endonuclease</keyword>
<dbReference type="KEGG" id="dpn:BCB69_05360"/>
<dbReference type="GO" id="GO:0051607">
    <property type="term" value="P:defense response to virus"/>
    <property type="evidence" value="ECO:0007669"/>
    <property type="project" value="UniProtKB-UniRule"/>
</dbReference>
<keyword evidence="4 9" id="KW-0479">Metal-binding</keyword>
<evidence type="ECO:0000256" key="5">
    <source>
        <dbReference type="ARBA" id="ARBA00022759"/>
    </source>
</evidence>
<keyword evidence="3 9" id="KW-0540">Nuclease</keyword>
<keyword evidence="6 9" id="KW-0378">Hydrolase</keyword>
<dbReference type="Proteomes" id="UP000266262">
    <property type="component" value="Unassembled WGS sequence"/>
</dbReference>
<dbReference type="NCBIfam" id="TIGR01573">
    <property type="entry name" value="cas2"/>
    <property type="match status" value="1"/>
</dbReference>
<evidence type="ECO:0000313" key="10">
    <source>
        <dbReference type="EMBL" id="AOH39421.1"/>
    </source>
</evidence>
<evidence type="ECO:0000256" key="4">
    <source>
        <dbReference type="ARBA" id="ARBA00022723"/>
    </source>
</evidence>
<proteinExistence type="inferred from homology"/>
<keyword evidence="13" id="KW-1185">Reference proteome</keyword>
<evidence type="ECO:0000256" key="3">
    <source>
        <dbReference type="ARBA" id="ARBA00022722"/>
    </source>
</evidence>
<dbReference type="GO" id="GO:0004521">
    <property type="term" value="F:RNA endonuclease activity"/>
    <property type="evidence" value="ECO:0007669"/>
    <property type="project" value="InterPro"/>
</dbReference>
<dbReference type="InterPro" id="IPR021127">
    <property type="entry name" value="CRISPR_associated_Cas2"/>
</dbReference>
<dbReference type="RefSeq" id="WP_069177227.1">
    <property type="nucleotide sequence ID" value="NZ_CP017037.1"/>
</dbReference>